<dbReference type="Proteomes" id="UP001058461">
    <property type="component" value="Chromosome"/>
</dbReference>
<dbReference type="SUPFAM" id="SSF109604">
    <property type="entry name" value="HD-domain/PDEase-like"/>
    <property type="match status" value="1"/>
</dbReference>
<proteinExistence type="predicted"/>
<dbReference type="Pfam" id="PF01966">
    <property type="entry name" value="HD"/>
    <property type="match status" value="1"/>
</dbReference>
<name>A0ABY5HQ29_9GAMM</name>
<dbReference type="PANTHER" id="PTHR40202">
    <property type="match status" value="1"/>
</dbReference>
<reference evidence="2" key="1">
    <citation type="submission" date="2021-04" db="EMBL/GenBank/DDBJ databases">
        <title>Oceanospirillales bacteria with DddD are important DMSP degraders in coastal seawater.</title>
        <authorList>
            <person name="Liu J."/>
        </authorList>
    </citation>
    <scope>NUCLEOTIDE SEQUENCE</scope>
    <source>
        <strain evidence="2">D13-1</strain>
    </source>
</reference>
<evidence type="ECO:0000259" key="1">
    <source>
        <dbReference type="Pfam" id="PF01966"/>
    </source>
</evidence>
<accession>A0ABY5HQ29</accession>
<dbReference type="InterPro" id="IPR006674">
    <property type="entry name" value="HD_domain"/>
</dbReference>
<dbReference type="CDD" id="cd00077">
    <property type="entry name" value="HDc"/>
    <property type="match status" value="1"/>
</dbReference>
<organism evidence="2 3">
    <name type="scientific">Marinobacterium rhizophilum</name>
    <dbReference type="NCBI Taxonomy" id="420402"/>
    <lineage>
        <taxon>Bacteria</taxon>
        <taxon>Pseudomonadati</taxon>
        <taxon>Pseudomonadota</taxon>
        <taxon>Gammaproteobacteria</taxon>
        <taxon>Oceanospirillales</taxon>
        <taxon>Oceanospirillaceae</taxon>
        <taxon>Marinobacterium</taxon>
    </lineage>
</organism>
<keyword evidence="3" id="KW-1185">Reference proteome</keyword>
<dbReference type="PANTHER" id="PTHR40202:SF1">
    <property type="entry name" value="HD DOMAIN-CONTAINING PROTEIN"/>
    <property type="match status" value="1"/>
</dbReference>
<dbReference type="InterPro" id="IPR052567">
    <property type="entry name" value="OP_Dioxygenase"/>
</dbReference>
<feature type="domain" description="HD" evidence="1">
    <location>
        <begin position="36"/>
        <end position="112"/>
    </location>
</feature>
<sequence length="196" mass="21397">MNPLDTALSATRIVAFLQNLFDNCTDTYLGEQVTVSQHMLQGATLAQREGKPVEVIVGALLHDIGHVASNAGCFAMDDTWDRRHEDAGAQLLASHFPQVIVDCVRYHVDAKRYLCATQPDYFARLSPASVHSLNLQGGPMSAAEAEAFEKQVNFKTIIQVRYFDEAGKCPDLETPDFAHFAPLVQGLVDAHGRAGA</sequence>
<evidence type="ECO:0000313" key="3">
    <source>
        <dbReference type="Proteomes" id="UP001058461"/>
    </source>
</evidence>
<dbReference type="EMBL" id="CP073347">
    <property type="protein sequence ID" value="UTW13668.1"/>
    <property type="molecule type" value="Genomic_DNA"/>
</dbReference>
<dbReference type="InterPro" id="IPR003607">
    <property type="entry name" value="HD/PDEase_dom"/>
</dbReference>
<protein>
    <submittedName>
        <fullName evidence="2">HD domain-containing protein</fullName>
    </submittedName>
</protein>
<evidence type="ECO:0000313" key="2">
    <source>
        <dbReference type="EMBL" id="UTW13668.1"/>
    </source>
</evidence>
<dbReference type="Gene3D" id="1.10.3210.10">
    <property type="entry name" value="Hypothetical protein af1432"/>
    <property type="match status" value="1"/>
</dbReference>
<dbReference type="RefSeq" id="WP_255855859.1">
    <property type="nucleotide sequence ID" value="NZ_CP073347.1"/>
</dbReference>
<gene>
    <name evidence="2" type="ORF">KDW95_08525</name>
</gene>